<comment type="caution">
    <text evidence="32">The sequence shown here is derived from an EMBL/GenBank/DDBJ whole genome shotgun (WGS) entry which is preliminary data.</text>
</comment>
<feature type="region of interest" description="Disordered" evidence="29">
    <location>
        <begin position="1606"/>
        <end position="1669"/>
    </location>
</feature>
<evidence type="ECO:0000256" key="8">
    <source>
        <dbReference type="ARBA" id="ARBA00019762"/>
    </source>
</evidence>
<dbReference type="InterPro" id="IPR002403">
    <property type="entry name" value="Cyt_P450_E_grp-IV"/>
</dbReference>
<feature type="compositionally biased region" description="Polar residues" evidence="29">
    <location>
        <begin position="1621"/>
        <end position="1654"/>
    </location>
</feature>
<evidence type="ECO:0000313" key="33">
    <source>
        <dbReference type="Proteomes" id="UP000310066"/>
    </source>
</evidence>
<sequence>MRPSTLLVTSAAVITASAQYVGFNAGSTFTDGSAKQQSDFEAEFNRAKSLPGTNGEFTSARLYTMIQGGTTNTPISAIPAAINTQTTLLLGLWASAGQTDFTNELTALTSAISQYNTSLTSLIAGISVGSEDLYRNSPTGILANGYNAGAQPADIVSFIGQIRAAIAQTPASGLPVGHVDTWTAWVNGSNDAVISACDWIGMDAYPYFQNTIANSIDVANSTFFDAYDATVNVAQGKHVWVTETGWPVSGPQENQAVASIPNAETYWQDVACTLLGKTNTWWYTLQDAAPTTPSPSFGIVGANLNSAPLYNLTCNNGNTPSSSAAASSSSSVVSTVSSATAPASSAGINTESLTNATPHPETSPTSVTLSPSSASTLQSGSATVPATIPASISASPAPSSSQTTLATVPATVPAPISASPIPSSSQTTLATVPSPPASGTPASPSASSGSCATSLTGEYQYPHLIIPVNSETPNTAYGTQYNGVINPTVSSIFNLDVPASYAGKTCSLVFLFPEQAALKTSAYTFNAQGGMFVNALSSPATQQTTFATVPAVEQATIGSIGGVKAGGSYVVASQECAAGKTVSYEFVSTGGLDLKYFQNADPAAPIGVGVVRDLVNITKASTVGTSTNAVLTPLAYSLCLTIYRLFFSPLAKLPGPWLTKISSIPEANALKQARRAAWIVELFEQNPGAVAVRTGPSSVSFNDPEAIKAIYGHGKAADEFGKSSWYDAFSTTGESLFSTRSKKRHAMKRRSVAHAFSAQSLASFEPYVDLTLDKLIRRLDDFAATGEPFDIYFWFELFTMDLMGELALGDNFGVLEAGKPARYSKLVELSQRFANMSGMLPFGRNSVRVLSWVPVPYVQMLYRARLEYLDYARVALERRFTDAKRGKVALGGQQRQDIMQRFIDAWDPETGTKMGFDELRAETSSVAGASTGSVTMNWMTYYLCKNPAIKQSVITQLEEMFPENKAGNDPVPYTQLQHLSLLEHTELEVLRLHPPIGYAMPRDTPPQGAVIAGVYIPGGVAVGVPAASMGRNASIYPEPDRFEPDRWAGGGLGDVTKMKSCFLGFGYGTRQCIGRGVATQFVMKTMARVLLRYGVELEDPQLVLGTKEFTIQKPDRVYNRLKISRNGAAISPAPANTDIGSTAAIMPLTTNNTNGESSSAAQTHAHDSACHHETALKSLHTDVDAIRQLCQCQISQNFMFEPYSLACGHTYCYSCLNQWMGEKAVKTCPDCRAVITQQPTPSYVIRELVLIFVSRTQLLPDGETAEEYDDMAKSEAALVAKDKANTDPRTGGLFKGRFNLAKVRRGALLYDPGDAVERCPFCHWEWEGEDGVCLHCGDSIEDFSDDSDDLHGELDHDFFVGGVPPPGDGAGHVDMETDDDEELWGENGPLAETDDEFDPELYEAAFGEPPPVRPNNAHSHRHHWVVDVTSDRSDEEGSDSEEHDSDLDGFIVDDAREADMAESSDTEVQEVPPTRTRHTVGGHVIISDDEDDDGHSRTSAISVDDSDDEAPVLGTIGRTKRNRAVPRQRPFTISSDEESSEDESTTEQQPELANGGFSPIQEGSDDQQSAPDDGASEDASETARSHPAHPFQLANTLRDVNARTQHSRPDLSLGIDRQRSESAFSGRSTRNGVQRTTQHSTTTEAGSGSDSSRTVGHDGELVPRGNQQLRSTVVGYATAHRVARSRVRVTQQHV</sequence>
<gene>
    <name evidence="32" type="ORF">B0A54_06002</name>
</gene>
<feature type="region of interest" description="Disordered" evidence="29">
    <location>
        <begin position="417"/>
        <end position="451"/>
    </location>
</feature>
<dbReference type="GO" id="GO:0071555">
    <property type="term" value="P:cell wall organization"/>
    <property type="evidence" value="ECO:0007669"/>
    <property type="project" value="UniProtKB-KW"/>
</dbReference>
<dbReference type="InterPro" id="IPR017853">
    <property type="entry name" value="GH"/>
</dbReference>
<evidence type="ECO:0000256" key="26">
    <source>
        <dbReference type="ARBA" id="ARBA00032906"/>
    </source>
</evidence>
<keyword evidence="21" id="KW-0449">Lipoprotein</keyword>
<comment type="subcellular location">
    <subcellularLocation>
        <location evidence="4">Cell membrane</location>
        <topology evidence="4">Lipid-anchor</topology>
        <topology evidence="4">GPI-anchor</topology>
    </subcellularLocation>
    <subcellularLocation>
        <location evidence="3">Secreted</location>
        <location evidence="3">Cell wall</location>
    </subcellularLocation>
</comment>
<dbReference type="EMBL" id="NAJP01000020">
    <property type="protein sequence ID" value="TKA43054.1"/>
    <property type="molecule type" value="Genomic_DNA"/>
</dbReference>
<keyword evidence="19" id="KW-0325">Glycoprotein</keyword>
<dbReference type="GO" id="GO:0020037">
    <property type="term" value="F:heme binding"/>
    <property type="evidence" value="ECO:0007669"/>
    <property type="project" value="InterPro"/>
</dbReference>
<dbReference type="PRINTS" id="PR00465">
    <property type="entry name" value="EP450IV"/>
</dbReference>
<evidence type="ECO:0000256" key="14">
    <source>
        <dbReference type="ARBA" id="ARBA00022771"/>
    </source>
</evidence>
<dbReference type="PROSITE" id="PS00086">
    <property type="entry name" value="CYTOCHROME_P450"/>
    <property type="match status" value="1"/>
</dbReference>
<dbReference type="Gene3D" id="3.30.40.10">
    <property type="entry name" value="Zinc/RING finger domain, C3HC4 (zinc finger)"/>
    <property type="match status" value="1"/>
</dbReference>
<keyword evidence="14 28" id="KW-0863">Zinc-finger</keyword>
<evidence type="ECO:0000256" key="17">
    <source>
        <dbReference type="ARBA" id="ARBA00023004"/>
    </source>
</evidence>
<keyword evidence="11" id="KW-0336">GPI-anchor</keyword>
<organism evidence="32 33">
    <name type="scientific">Friedmanniomyces endolithicus</name>
    <dbReference type="NCBI Taxonomy" id="329885"/>
    <lineage>
        <taxon>Eukaryota</taxon>
        <taxon>Fungi</taxon>
        <taxon>Dikarya</taxon>
        <taxon>Ascomycota</taxon>
        <taxon>Pezizomycotina</taxon>
        <taxon>Dothideomycetes</taxon>
        <taxon>Dothideomycetidae</taxon>
        <taxon>Mycosphaerellales</taxon>
        <taxon>Teratosphaeriaceae</taxon>
        <taxon>Friedmanniomyces</taxon>
    </lineage>
</organism>
<evidence type="ECO:0000256" key="13">
    <source>
        <dbReference type="ARBA" id="ARBA00022729"/>
    </source>
</evidence>
<keyword evidence="27" id="KW-0349">Heme</keyword>
<dbReference type="PANTHER" id="PTHR24305:SF108">
    <property type="entry name" value="P450, PUTATIVE (EUROFUNG)-RELATED"/>
    <property type="match status" value="1"/>
</dbReference>
<evidence type="ECO:0000256" key="21">
    <source>
        <dbReference type="ARBA" id="ARBA00023288"/>
    </source>
</evidence>
<evidence type="ECO:0000256" key="4">
    <source>
        <dbReference type="ARBA" id="ARBA00004609"/>
    </source>
</evidence>
<dbReference type="Gene3D" id="1.10.630.10">
    <property type="entry name" value="Cytochrome P450"/>
    <property type="match status" value="1"/>
</dbReference>
<dbReference type="GO" id="GO:0004497">
    <property type="term" value="F:monooxygenase activity"/>
    <property type="evidence" value="ECO:0007669"/>
    <property type="project" value="InterPro"/>
</dbReference>
<comment type="similarity">
    <text evidence="6">Belongs to the cytochrome P450 family.</text>
</comment>
<dbReference type="InterPro" id="IPR018620">
    <property type="entry name" value="Ubiquitin3-bd_protein_But2_C"/>
</dbReference>
<dbReference type="InterPro" id="IPR013083">
    <property type="entry name" value="Znf_RING/FYVE/PHD"/>
</dbReference>
<evidence type="ECO:0000256" key="28">
    <source>
        <dbReference type="PROSITE-ProRule" id="PRU00175"/>
    </source>
</evidence>
<evidence type="ECO:0000256" key="12">
    <source>
        <dbReference type="ARBA" id="ARBA00022723"/>
    </source>
</evidence>
<dbReference type="SUPFAM" id="SSF51445">
    <property type="entry name" value="(Trans)glycosidases"/>
    <property type="match status" value="1"/>
</dbReference>
<comment type="similarity">
    <text evidence="5">Belongs to the glycosyl hydrolase 17 family.</text>
</comment>
<keyword evidence="22" id="KW-0961">Cell wall biogenesis/degradation</keyword>
<keyword evidence="12 27" id="KW-0479">Metal-binding</keyword>
<dbReference type="InterPro" id="IPR027370">
    <property type="entry name" value="Znf-RING_euk"/>
</dbReference>
<keyword evidence="10" id="KW-0964">Secreted</keyword>
<keyword evidence="18" id="KW-0472">Membrane</keyword>
<evidence type="ECO:0000256" key="19">
    <source>
        <dbReference type="ARBA" id="ARBA00023180"/>
    </source>
</evidence>
<dbReference type="Pfam" id="PF00067">
    <property type="entry name" value="p450"/>
    <property type="match status" value="1"/>
</dbReference>
<feature type="compositionally biased region" description="Acidic residues" evidence="29">
    <location>
        <begin position="1535"/>
        <end position="1545"/>
    </location>
</feature>
<dbReference type="SUPFAM" id="SSF48264">
    <property type="entry name" value="Cytochrome P450"/>
    <property type="match status" value="1"/>
</dbReference>
<dbReference type="PROSITE" id="PS00518">
    <property type="entry name" value="ZF_RING_1"/>
    <property type="match status" value="1"/>
</dbReference>
<feature type="domain" description="RING-type" evidence="31">
    <location>
        <begin position="1192"/>
        <end position="1232"/>
    </location>
</feature>
<dbReference type="GO" id="GO:0016705">
    <property type="term" value="F:oxidoreductase activity, acting on paired donors, with incorporation or reduction of molecular oxygen"/>
    <property type="evidence" value="ECO:0007669"/>
    <property type="project" value="InterPro"/>
</dbReference>
<reference evidence="32 33" key="1">
    <citation type="submission" date="2017-03" db="EMBL/GenBank/DDBJ databases">
        <title>Genomes of endolithic fungi from Antarctica.</title>
        <authorList>
            <person name="Coleine C."/>
            <person name="Masonjones S."/>
            <person name="Stajich J.E."/>
        </authorList>
    </citation>
    <scope>NUCLEOTIDE SEQUENCE [LARGE SCALE GENOMIC DNA]</scope>
    <source>
        <strain evidence="32 33">CCFEE 5311</strain>
    </source>
</reference>
<feature type="chain" id="PRO_5020873670" description="Probable glucan endo-1,3-beta-glucosidase eglC" evidence="30">
    <location>
        <begin position="19"/>
        <end position="1694"/>
    </location>
</feature>
<dbReference type="SMART" id="SM00184">
    <property type="entry name" value="RING"/>
    <property type="match status" value="1"/>
</dbReference>
<dbReference type="SUPFAM" id="SSF57850">
    <property type="entry name" value="RING/U-box"/>
    <property type="match status" value="1"/>
</dbReference>
<evidence type="ECO:0000256" key="16">
    <source>
        <dbReference type="ARBA" id="ARBA00022833"/>
    </source>
</evidence>
<feature type="compositionally biased region" description="Low complexity" evidence="29">
    <location>
        <begin position="417"/>
        <end position="432"/>
    </location>
</feature>
<dbReference type="STRING" id="329885.A0A4U0V388"/>
<evidence type="ECO:0000256" key="23">
    <source>
        <dbReference type="ARBA" id="ARBA00023326"/>
    </source>
</evidence>
<evidence type="ECO:0000256" key="27">
    <source>
        <dbReference type="PIRSR" id="PIRSR602403-1"/>
    </source>
</evidence>
<keyword evidence="16" id="KW-0862">Zinc</keyword>
<proteinExistence type="inferred from homology"/>
<evidence type="ECO:0000256" key="2">
    <source>
        <dbReference type="ARBA" id="ARBA00001971"/>
    </source>
</evidence>
<evidence type="ECO:0000256" key="18">
    <source>
        <dbReference type="ARBA" id="ARBA00023136"/>
    </source>
</evidence>
<evidence type="ECO:0000256" key="15">
    <source>
        <dbReference type="ARBA" id="ARBA00022801"/>
    </source>
</evidence>
<dbReference type="GO" id="GO:0005506">
    <property type="term" value="F:iron ion binding"/>
    <property type="evidence" value="ECO:0007669"/>
    <property type="project" value="InterPro"/>
</dbReference>
<evidence type="ECO:0000256" key="9">
    <source>
        <dbReference type="ARBA" id="ARBA00022512"/>
    </source>
</evidence>
<dbReference type="GO" id="GO:0042973">
    <property type="term" value="F:glucan endo-1,3-beta-D-glucosidase activity"/>
    <property type="evidence" value="ECO:0007669"/>
    <property type="project" value="UniProtKB-EC"/>
</dbReference>
<dbReference type="OrthoDB" id="1470350at2759"/>
<evidence type="ECO:0000256" key="10">
    <source>
        <dbReference type="ARBA" id="ARBA00022525"/>
    </source>
</evidence>
<feature type="compositionally biased region" description="Low complexity" evidence="29">
    <location>
        <begin position="439"/>
        <end position="451"/>
    </location>
</feature>
<keyword evidence="23" id="KW-0624">Polysaccharide degradation</keyword>
<dbReference type="InterPro" id="IPR001128">
    <property type="entry name" value="Cyt_P450"/>
</dbReference>
<dbReference type="GO" id="GO:0005886">
    <property type="term" value="C:plasma membrane"/>
    <property type="evidence" value="ECO:0007669"/>
    <property type="project" value="UniProtKB-SubCell"/>
</dbReference>
<feature type="region of interest" description="Disordered" evidence="29">
    <location>
        <begin position="341"/>
        <end position="382"/>
    </location>
</feature>
<evidence type="ECO:0000256" key="24">
    <source>
        <dbReference type="ARBA" id="ARBA00025152"/>
    </source>
</evidence>
<accession>A0A4U0V388</accession>
<feature type="region of interest" description="Disordered" evidence="29">
    <location>
        <begin position="1459"/>
        <end position="1592"/>
    </location>
</feature>
<comment type="catalytic activity">
    <reaction evidence="1">
        <text>Hydrolysis of (1-&gt;3)-beta-D-glucosidic linkages in (1-&gt;3)-beta-D-glucans.</text>
        <dbReference type="EC" id="3.2.1.39"/>
    </reaction>
</comment>
<evidence type="ECO:0000256" key="7">
    <source>
        <dbReference type="ARBA" id="ARBA00012780"/>
    </source>
</evidence>
<keyword evidence="15" id="KW-0378">Hydrolase</keyword>
<dbReference type="Pfam" id="PF13445">
    <property type="entry name" value="zf-RING_UBOX"/>
    <property type="match status" value="1"/>
</dbReference>
<evidence type="ECO:0000256" key="3">
    <source>
        <dbReference type="ARBA" id="ARBA00004191"/>
    </source>
</evidence>
<dbReference type="FunFam" id="3.20.20.80:FF:000233">
    <property type="entry name" value="Probable glucan endo-1,3-beta-glucosidase eglC"/>
    <property type="match status" value="1"/>
</dbReference>
<dbReference type="InterPro" id="IPR036396">
    <property type="entry name" value="Cyt_P450_sf"/>
</dbReference>
<keyword evidence="20" id="KW-0119">Carbohydrate metabolism</keyword>
<evidence type="ECO:0000256" key="30">
    <source>
        <dbReference type="SAM" id="SignalP"/>
    </source>
</evidence>
<feature type="compositionally biased region" description="Acidic residues" evidence="29">
    <location>
        <begin position="1433"/>
        <end position="1447"/>
    </location>
</feature>
<keyword evidence="9" id="KW-0134">Cell wall</keyword>
<name>A0A4U0V388_9PEZI</name>
<evidence type="ECO:0000313" key="32">
    <source>
        <dbReference type="EMBL" id="TKA43054.1"/>
    </source>
</evidence>
<evidence type="ECO:0000259" key="31">
    <source>
        <dbReference type="PROSITE" id="PS50089"/>
    </source>
</evidence>
<dbReference type="InterPro" id="IPR017907">
    <property type="entry name" value="Znf_RING_CS"/>
</dbReference>
<keyword evidence="17 27" id="KW-0408">Iron</keyword>
<dbReference type="EC" id="3.2.1.39" evidence="7"/>
<dbReference type="GO" id="GO:0000272">
    <property type="term" value="P:polysaccharide catabolic process"/>
    <property type="evidence" value="ECO:0007669"/>
    <property type="project" value="UniProtKB-KW"/>
</dbReference>
<feature type="compositionally biased region" description="Polar residues" evidence="29">
    <location>
        <begin position="347"/>
        <end position="357"/>
    </location>
</feature>
<dbReference type="GO" id="GO:0098552">
    <property type="term" value="C:side of membrane"/>
    <property type="evidence" value="ECO:0007669"/>
    <property type="project" value="UniProtKB-KW"/>
</dbReference>
<feature type="binding site" description="axial binding residue" evidence="27">
    <location>
        <position position="1072"/>
    </location>
    <ligand>
        <name>heme</name>
        <dbReference type="ChEBI" id="CHEBI:30413"/>
    </ligand>
    <ligandPart>
        <name>Fe</name>
        <dbReference type="ChEBI" id="CHEBI:18248"/>
    </ligandPart>
</feature>
<dbReference type="InterPro" id="IPR050121">
    <property type="entry name" value="Cytochrome_P450_monoxygenase"/>
</dbReference>
<evidence type="ECO:0000256" key="11">
    <source>
        <dbReference type="ARBA" id="ARBA00022622"/>
    </source>
</evidence>
<dbReference type="InterPro" id="IPR017972">
    <property type="entry name" value="Cyt_P450_CS"/>
</dbReference>
<feature type="signal peptide" evidence="30">
    <location>
        <begin position="1"/>
        <end position="18"/>
    </location>
</feature>
<feature type="compositionally biased region" description="Low complexity" evidence="29">
    <location>
        <begin position="362"/>
        <end position="377"/>
    </location>
</feature>
<comment type="cofactor">
    <cofactor evidence="2 27">
        <name>heme</name>
        <dbReference type="ChEBI" id="CHEBI:30413"/>
    </cofactor>
</comment>
<evidence type="ECO:0000256" key="5">
    <source>
        <dbReference type="ARBA" id="ARBA00008773"/>
    </source>
</evidence>
<dbReference type="CDD" id="cd16568">
    <property type="entry name" value="RING-HC_ScPSH1-like"/>
    <property type="match status" value="1"/>
</dbReference>
<evidence type="ECO:0000256" key="6">
    <source>
        <dbReference type="ARBA" id="ARBA00010617"/>
    </source>
</evidence>
<dbReference type="PANTHER" id="PTHR24305">
    <property type="entry name" value="CYTOCHROME P450"/>
    <property type="match status" value="1"/>
</dbReference>
<evidence type="ECO:0000256" key="1">
    <source>
        <dbReference type="ARBA" id="ARBA00000382"/>
    </source>
</evidence>
<evidence type="ECO:0000256" key="25">
    <source>
        <dbReference type="ARBA" id="ARBA00032134"/>
    </source>
</evidence>
<dbReference type="Gene3D" id="3.20.20.80">
    <property type="entry name" value="Glycosidases"/>
    <property type="match status" value="1"/>
</dbReference>
<keyword evidence="13 30" id="KW-0732">Signal</keyword>
<evidence type="ECO:0000256" key="29">
    <source>
        <dbReference type="SAM" id="MobiDB-lite"/>
    </source>
</evidence>
<protein>
    <recommendedName>
        <fullName evidence="8">Probable glucan endo-1,3-beta-glucosidase eglC</fullName>
        <ecNumber evidence="7">3.2.1.39</ecNumber>
    </recommendedName>
    <alternativeName>
        <fullName evidence="25">Endo-1,3-beta-glucanase eglC</fullName>
    </alternativeName>
    <alternativeName>
        <fullName evidence="26">Laminarinase eglC</fullName>
    </alternativeName>
</protein>
<dbReference type="Proteomes" id="UP000310066">
    <property type="component" value="Unassembled WGS sequence"/>
</dbReference>
<evidence type="ECO:0000256" key="20">
    <source>
        <dbReference type="ARBA" id="ARBA00023277"/>
    </source>
</evidence>
<comment type="function">
    <text evidence="24">Glucanases play a role in cell expansion during growth, in cell-cell fusion during mating, and in spore release during sporulation. This enzyme may be involved in beta-glucan degradation and also function biosynthetically as a transglycosylase.</text>
</comment>
<dbReference type="Pfam" id="PF09792">
    <property type="entry name" value="But2"/>
    <property type="match status" value="1"/>
</dbReference>
<dbReference type="InterPro" id="IPR001841">
    <property type="entry name" value="Znf_RING"/>
</dbReference>
<dbReference type="GO" id="GO:0008270">
    <property type="term" value="F:zinc ion binding"/>
    <property type="evidence" value="ECO:0007669"/>
    <property type="project" value="UniProtKB-KW"/>
</dbReference>
<feature type="region of interest" description="Disordered" evidence="29">
    <location>
        <begin position="1430"/>
        <end position="1449"/>
    </location>
</feature>
<dbReference type="PROSITE" id="PS50089">
    <property type="entry name" value="ZF_RING_2"/>
    <property type="match status" value="1"/>
</dbReference>
<evidence type="ECO:0000256" key="22">
    <source>
        <dbReference type="ARBA" id="ARBA00023316"/>
    </source>
</evidence>